<dbReference type="SUPFAM" id="SSF50610">
    <property type="entry name" value="mu transposase, C-terminal domain"/>
    <property type="match status" value="1"/>
</dbReference>
<dbReference type="InterPro" id="IPR009061">
    <property type="entry name" value="DNA-bd_dom_put_sf"/>
</dbReference>
<name>A0A7X2H1I9_9NEIS</name>
<dbReference type="SUPFAM" id="SSF46955">
    <property type="entry name" value="Putative DNA-binding domain"/>
    <property type="match status" value="1"/>
</dbReference>
<dbReference type="Pfam" id="PF00665">
    <property type="entry name" value="rve"/>
    <property type="match status" value="1"/>
</dbReference>
<dbReference type="Proteomes" id="UP000486297">
    <property type="component" value="Unassembled WGS sequence"/>
</dbReference>
<sequence>MEKISSRELSVVLNKSRQALDKMAIRQNWTYKFSDGQGKGGKVKQYLISSLPPEIRNAIQQKQAETLLAESEKLAETLPVVANKPPAKRQNTQLGLPIDETVGGLTEKQRQCAHARMSIVAEVLKMHRIGGLKISYAQAYVLEQLEQGRLPQYLVDLLPLANARSGGEVKLSMRSLKEWTIAYRKAATPNERLMALAPKSTRKAVPLSEYRWLPHFIRFHNVPSAPKLAHSYGLFADWWEKHMPINEMPTESQVRRVWEKLPMIMQERGRRTGAAYKALMPYVKRDWGALKPNDVWIGDGHSFKAKVAHPVHGRPFKPEVTVILDGCTRMVMGFSVSLAESCVAVCDALRIGVKHFGVPLMYYSDNGGGQTGKTIDHEITGIAARLGIHHETGLPGNPQGRGIIERWWKDNLIRMARQYETFTGEGMDSSTKNLTYRKLESAFNALEQGKELTAEQRKWAAKLPSWKQFIADVLACIEEYNNRPHRELPKTADGSHYTPKQYRDARMISDCLTPDFLAEEEEETLFRPQEIRKVQRGWLDLFNNQYFSVDLAEYHKDEVRVAYDLDDAQSVLVYDMAGKFLCKAKLDGNKRPAMPISRRDQLAENRRKGKVKRAENVIKLANAEINPALEHAQTWDELGNLGAALNADVIEAEYAVLPKTGTDDGIQLFFEADM</sequence>
<feature type="domain" description="Integrase catalytic" evidence="1">
    <location>
        <begin position="288"/>
        <end position="406"/>
    </location>
</feature>
<comment type="caution">
    <text evidence="3">The sequence shown here is derived from an EMBL/GenBank/DDBJ whole genome shotgun (WGS) entry which is preliminary data.</text>
</comment>
<dbReference type="AlphaFoldDB" id="A0A7X2H1I9"/>
<dbReference type="GO" id="GO:0003677">
    <property type="term" value="F:DNA binding"/>
    <property type="evidence" value="ECO:0007669"/>
    <property type="project" value="InterPro"/>
</dbReference>
<dbReference type="InterPro" id="IPR036397">
    <property type="entry name" value="RNaseH_sf"/>
</dbReference>
<organism evidence="3 5">
    <name type="scientific">Neisseria brasiliensis</name>
    <dbReference type="NCBI Taxonomy" id="2666100"/>
    <lineage>
        <taxon>Bacteria</taxon>
        <taxon>Pseudomonadati</taxon>
        <taxon>Pseudomonadota</taxon>
        <taxon>Betaproteobacteria</taxon>
        <taxon>Neisseriales</taxon>
        <taxon>Neisseriaceae</taxon>
        <taxon>Neisseria</taxon>
    </lineage>
</organism>
<dbReference type="Gene3D" id="1.10.10.10">
    <property type="entry name" value="Winged helix-like DNA-binding domain superfamily/Winged helix DNA-binding domain"/>
    <property type="match status" value="1"/>
</dbReference>
<dbReference type="PROSITE" id="PS51702">
    <property type="entry name" value="HTH_MU"/>
    <property type="match status" value="1"/>
</dbReference>
<dbReference type="RefSeq" id="WP_097784617.1">
    <property type="nucleotide sequence ID" value="NZ_WJXO01000001.1"/>
</dbReference>
<evidence type="ECO:0000313" key="4">
    <source>
        <dbReference type="EMBL" id="MRN39166.1"/>
    </source>
</evidence>
<dbReference type="InterPro" id="IPR003314">
    <property type="entry name" value="Mu-type_HTH"/>
</dbReference>
<dbReference type="Pfam" id="PF09299">
    <property type="entry name" value="Mu-transpos_C"/>
    <property type="match status" value="1"/>
</dbReference>
<dbReference type="Gene3D" id="3.30.420.10">
    <property type="entry name" value="Ribonuclease H-like superfamily/Ribonuclease H"/>
    <property type="match status" value="1"/>
</dbReference>
<dbReference type="Gene3D" id="2.30.30.130">
    <property type="entry name" value="Transposase, Mu, C-terminal"/>
    <property type="match status" value="1"/>
</dbReference>
<protein>
    <submittedName>
        <fullName evidence="3">DDE-type integrase/transposase/recombinase</fullName>
    </submittedName>
</protein>
<dbReference type="EMBL" id="WJXO01000002">
    <property type="protein sequence ID" value="MRN39166.1"/>
    <property type="molecule type" value="Genomic_DNA"/>
</dbReference>
<dbReference type="EMBL" id="WJXO01000001">
    <property type="protein sequence ID" value="MRN38967.1"/>
    <property type="molecule type" value="Genomic_DNA"/>
</dbReference>
<evidence type="ECO:0000259" key="1">
    <source>
        <dbReference type="PROSITE" id="PS50994"/>
    </source>
</evidence>
<dbReference type="InterPro" id="IPR012337">
    <property type="entry name" value="RNaseH-like_sf"/>
</dbReference>
<dbReference type="Pfam" id="PF02316">
    <property type="entry name" value="HTH_Tnp_Mu_1"/>
    <property type="match status" value="1"/>
</dbReference>
<dbReference type="InterPro" id="IPR036388">
    <property type="entry name" value="WH-like_DNA-bd_sf"/>
</dbReference>
<accession>A0A7X2H1I9</accession>
<dbReference type="PROSITE" id="PS50994">
    <property type="entry name" value="INTEGRASE"/>
    <property type="match status" value="1"/>
</dbReference>
<dbReference type="InterPro" id="IPR001584">
    <property type="entry name" value="Integrase_cat-core"/>
</dbReference>
<dbReference type="InterPro" id="IPR009004">
    <property type="entry name" value="Transposase_Mu_C"/>
</dbReference>
<evidence type="ECO:0000259" key="2">
    <source>
        <dbReference type="PROSITE" id="PS51702"/>
    </source>
</evidence>
<evidence type="ECO:0000313" key="5">
    <source>
        <dbReference type="Proteomes" id="UP000486297"/>
    </source>
</evidence>
<dbReference type="SUPFAM" id="SSF53098">
    <property type="entry name" value="Ribonuclease H-like"/>
    <property type="match status" value="1"/>
</dbReference>
<dbReference type="GO" id="GO:0015074">
    <property type="term" value="P:DNA integration"/>
    <property type="evidence" value="ECO:0007669"/>
    <property type="project" value="InterPro"/>
</dbReference>
<dbReference type="InterPro" id="IPR015378">
    <property type="entry name" value="Transposase-like_Mu_C"/>
</dbReference>
<evidence type="ECO:0000313" key="3">
    <source>
        <dbReference type="EMBL" id="MRN38967.1"/>
    </source>
</evidence>
<feature type="domain" description="HTH Mu-type" evidence="2">
    <location>
        <begin position="1"/>
        <end position="67"/>
    </location>
</feature>
<proteinExistence type="predicted"/>
<reference evidence="3" key="1">
    <citation type="journal article" name="Emerg. Infect. Dis.">
        <title>Two cases of a newly characterized neisseria species.</title>
        <authorList>
            <person name="Mustapha M."/>
            <person name="Lemos A.P.S."/>
            <person name="Harrison L.H."/>
            <person name="Vantyne D."/>
            <person name="Sacchi C.T."/>
        </authorList>
    </citation>
    <scope>NUCLEOTIDE SEQUENCE</scope>
    <source>
        <strain evidence="3">N.95.16</strain>
    </source>
</reference>
<gene>
    <name evidence="3" type="ORF">GJU80_10905</name>
    <name evidence="4" type="ORF">GJU80_11945</name>
</gene>
<keyword evidence="5" id="KW-1185">Reference proteome</keyword>